<organism evidence="1 2">
    <name type="scientific">Clonostachys rosea f. rosea IK726</name>
    <dbReference type="NCBI Taxonomy" id="1349383"/>
    <lineage>
        <taxon>Eukaryota</taxon>
        <taxon>Fungi</taxon>
        <taxon>Dikarya</taxon>
        <taxon>Ascomycota</taxon>
        <taxon>Pezizomycotina</taxon>
        <taxon>Sordariomycetes</taxon>
        <taxon>Hypocreomycetidae</taxon>
        <taxon>Hypocreales</taxon>
        <taxon>Bionectriaceae</taxon>
        <taxon>Clonostachys</taxon>
    </lineage>
</organism>
<dbReference type="EMBL" id="CADEHS020000557">
    <property type="protein sequence ID" value="CAG9954020.1"/>
    <property type="molecule type" value="Genomic_DNA"/>
</dbReference>
<comment type="caution">
    <text evidence="1">The sequence shown here is derived from an EMBL/GenBank/DDBJ whole genome shotgun (WGS) entry which is preliminary data.</text>
</comment>
<dbReference type="Proteomes" id="UP000836387">
    <property type="component" value="Unassembled WGS sequence"/>
</dbReference>
<accession>A0ACA9UN69</accession>
<protein>
    <submittedName>
        <fullName evidence="1">Uncharacterized protein</fullName>
    </submittedName>
</protein>
<gene>
    <name evidence="1" type="ORF">CRV2_00019722</name>
</gene>
<evidence type="ECO:0000313" key="1">
    <source>
        <dbReference type="EMBL" id="CAG9954020.1"/>
    </source>
</evidence>
<reference evidence="1" key="1">
    <citation type="submission" date="2020-04" db="EMBL/GenBank/DDBJ databases">
        <authorList>
            <person name="Broberg M."/>
        </authorList>
    </citation>
    <scope>NUCLEOTIDE SEQUENCE</scope>
</reference>
<keyword evidence="2" id="KW-1185">Reference proteome</keyword>
<reference evidence="1" key="2">
    <citation type="submission" date="2021-10" db="EMBL/GenBank/DDBJ databases">
        <authorList>
            <person name="Piombo E."/>
        </authorList>
    </citation>
    <scope>NUCLEOTIDE SEQUENCE</scope>
</reference>
<proteinExistence type="predicted"/>
<evidence type="ECO:0000313" key="2">
    <source>
        <dbReference type="Proteomes" id="UP000836387"/>
    </source>
</evidence>
<sequence>MQGGVYGNALQAASSGGYQEIVVRLGPDLSQAGNTNDSSMADSGGFVKVPTDEEYRDSRTAQPWSSKSYVWSSPERQQRKSANERGRSSMQVTRLHHFSSVAGRVVTLKLVRKWTAVLKEENVIAFLIYPGINNNMAPHYRRATAIGLQQTIGNTAGVVAPQVYRAAPYRLGHWCSLGSAIICIVLITLKILYLRALNRKKEQISSGEREDDRKETTGEGALDFRYIY</sequence>
<name>A0ACA9UN69_BIOOC</name>